<gene>
    <name evidence="1" type="ORF">DZD52_13795</name>
</gene>
<dbReference type="RefSeq" id="WP_116906185.1">
    <property type="nucleotide sequence ID" value="NZ_JAMBEG010000017.1"/>
</dbReference>
<dbReference type="AlphaFoldDB" id="A0A3E1KHS4"/>
<dbReference type="Proteomes" id="UP000259570">
    <property type="component" value="Unassembled WGS sequence"/>
</dbReference>
<dbReference type="EMBL" id="QUZM01000027">
    <property type="protein sequence ID" value="RFF38131.1"/>
    <property type="molecule type" value="Genomic_DNA"/>
</dbReference>
<dbReference type="CDD" id="cd04950">
    <property type="entry name" value="GT4_TuaH-like"/>
    <property type="match status" value="1"/>
</dbReference>
<dbReference type="Gene3D" id="3.40.50.2000">
    <property type="entry name" value="Glycogen Phosphorylase B"/>
    <property type="match status" value="1"/>
</dbReference>
<dbReference type="GO" id="GO:0016740">
    <property type="term" value="F:transferase activity"/>
    <property type="evidence" value="ECO:0007669"/>
    <property type="project" value="UniProtKB-KW"/>
</dbReference>
<comment type="caution">
    <text evidence="1">The sequence shown here is derived from an EMBL/GenBank/DDBJ whole genome shotgun (WGS) entry which is preliminary data.</text>
</comment>
<protein>
    <submittedName>
        <fullName evidence="1">Glycosyltransferase family 1 protein</fullName>
    </submittedName>
</protein>
<proteinExistence type="predicted"/>
<sequence>MSWAGQFQYAIGKTRRAVPSDSMPQFDPARPTLVCLSHLRWSFVYQRPQHLMSRFARDANVLFWEEPIACDATEPWLDVRGEEDGVHVLVPRLPAGCEGEAAVQLQRRLLDGYLAELGVRDLLLWYYTPMSQGFSAHLPARTVVYDCMDELSAFRGAPPELVQRERELLQRADVVFTGGYSIWEVKRALHANTHAFPSSVDVAHFAAARTPQQEPEDQRGITHPRLGFYGVIDERFDVALLRDIAAQRPQWQFVMIGPVVKIDPSELPQAANIHYLGGKTYDELPGYLSGWDVALMPFAMNASTRFISPTKTPEYLAGGCPVVSTPIHDVVRTYGDTGVVRIADTADAFVAACAAALQDSADRGQLLDSADAVLGDMSWDHTYALMKETLSWKQ</sequence>
<reference evidence="1 2" key="1">
    <citation type="submission" date="2018-08" db="EMBL/GenBank/DDBJ databases">
        <title>Genome sequencing of X. nasturtii WHRI 8984.</title>
        <authorList>
            <person name="Studholme D.J."/>
            <person name="Mchugh J."/>
            <person name="Vicente J."/>
        </authorList>
    </citation>
    <scope>NUCLEOTIDE SEQUENCE [LARGE SCALE GENOMIC DNA]</scope>
    <source>
        <strain evidence="1 2">WHRI 8984</strain>
    </source>
</reference>
<dbReference type="OrthoDB" id="9179784at2"/>
<name>A0A3E1KHS4_9XANT</name>
<evidence type="ECO:0000313" key="1">
    <source>
        <dbReference type="EMBL" id="RFF38131.1"/>
    </source>
</evidence>
<keyword evidence="1" id="KW-0808">Transferase</keyword>
<dbReference type="PANTHER" id="PTHR12526:SF630">
    <property type="entry name" value="GLYCOSYLTRANSFERASE"/>
    <property type="match status" value="1"/>
</dbReference>
<dbReference type="Pfam" id="PF13692">
    <property type="entry name" value="Glyco_trans_1_4"/>
    <property type="match status" value="1"/>
</dbReference>
<evidence type="ECO:0000313" key="2">
    <source>
        <dbReference type="Proteomes" id="UP000259570"/>
    </source>
</evidence>
<organism evidence="1 2">
    <name type="scientific">Xanthomonas nasturtii</name>
    <dbReference type="NCBI Taxonomy" id="1843581"/>
    <lineage>
        <taxon>Bacteria</taxon>
        <taxon>Pseudomonadati</taxon>
        <taxon>Pseudomonadota</taxon>
        <taxon>Gammaproteobacteria</taxon>
        <taxon>Lysobacterales</taxon>
        <taxon>Lysobacteraceae</taxon>
        <taxon>Xanthomonas</taxon>
    </lineage>
</organism>
<dbReference type="PANTHER" id="PTHR12526">
    <property type="entry name" value="GLYCOSYLTRANSFERASE"/>
    <property type="match status" value="1"/>
</dbReference>
<accession>A0A3E1KHS4</accession>
<dbReference type="STRING" id="1843581.A7D16_17700"/>
<dbReference type="SUPFAM" id="SSF53756">
    <property type="entry name" value="UDP-Glycosyltransferase/glycogen phosphorylase"/>
    <property type="match status" value="1"/>
</dbReference>